<evidence type="ECO:0000256" key="8">
    <source>
        <dbReference type="ARBA" id="ARBA00022967"/>
    </source>
</evidence>
<evidence type="ECO:0000256" key="5">
    <source>
        <dbReference type="ARBA" id="ARBA00022448"/>
    </source>
</evidence>
<keyword evidence="7 16" id="KW-0812">Transmembrane</keyword>
<evidence type="ECO:0000256" key="2">
    <source>
        <dbReference type="ARBA" id="ARBA00005698"/>
    </source>
</evidence>
<evidence type="ECO:0000256" key="6">
    <source>
        <dbReference type="ARBA" id="ARBA00022660"/>
    </source>
</evidence>
<evidence type="ECO:0000256" key="4">
    <source>
        <dbReference type="ARBA" id="ARBA00021095"/>
    </source>
</evidence>
<dbReference type="PANTHER" id="PTHR11435">
    <property type="entry name" value="NADH UBIQUINONE OXIDOREDUCTASE SUBUNIT ND6"/>
    <property type="match status" value="1"/>
</dbReference>
<comment type="subcellular location">
    <subcellularLocation>
        <location evidence="1">Mitochondrion membrane</location>
        <topology evidence="1">Multi-pass membrane protein</topology>
    </subcellularLocation>
</comment>
<proteinExistence type="inferred from homology"/>
<evidence type="ECO:0000313" key="17">
    <source>
        <dbReference type="EMBL" id="ASZ83532.1"/>
    </source>
</evidence>
<evidence type="ECO:0000256" key="3">
    <source>
        <dbReference type="ARBA" id="ARBA00012944"/>
    </source>
</evidence>
<dbReference type="CTD" id="4541"/>
<dbReference type="EC" id="7.1.1.2" evidence="3"/>
<feature type="transmembrane region" description="Helical" evidence="16">
    <location>
        <begin position="54"/>
        <end position="75"/>
    </location>
</feature>
<dbReference type="AlphaFoldDB" id="A0A343JZI1"/>
<keyword evidence="10 16" id="KW-1133">Transmembrane helix</keyword>
<evidence type="ECO:0000256" key="9">
    <source>
        <dbReference type="ARBA" id="ARBA00022982"/>
    </source>
</evidence>
<evidence type="ECO:0000256" key="13">
    <source>
        <dbReference type="ARBA" id="ARBA00023136"/>
    </source>
</evidence>
<evidence type="ECO:0000256" key="1">
    <source>
        <dbReference type="ARBA" id="ARBA00004225"/>
    </source>
</evidence>
<organism evidence="17">
    <name type="scientific">Laticauda colubrina</name>
    <name type="common">Yellow-lipped sea krait</name>
    <name type="synonym">Banded sea krait</name>
    <dbReference type="NCBI Taxonomy" id="8628"/>
    <lineage>
        <taxon>Eukaryota</taxon>
        <taxon>Metazoa</taxon>
        <taxon>Chordata</taxon>
        <taxon>Craniata</taxon>
        <taxon>Vertebrata</taxon>
        <taxon>Euteleostomi</taxon>
        <taxon>Lepidosauria</taxon>
        <taxon>Squamata</taxon>
        <taxon>Bifurcata</taxon>
        <taxon>Unidentata</taxon>
        <taxon>Episquamata</taxon>
        <taxon>Toxicofera</taxon>
        <taxon>Serpentes</taxon>
        <taxon>Colubroidea</taxon>
        <taxon>Elapidae</taxon>
        <taxon>Laticaudinae</taxon>
        <taxon>Laticauda</taxon>
    </lineage>
</organism>
<feature type="transmembrane region" description="Helical" evidence="16">
    <location>
        <begin position="129"/>
        <end position="156"/>
    </location>
</feature>
<reference evidence="17" key="1">
    <citation type="submission" date="2017-01" db="EMBL/GenBank/DDBJ databases">
        <authorList>
            <person name="Mah S.A."/>
            <person name="Swanson W.J."/>
            <person name="Moy G.W."/>
            <person name="Vacquier V.D."/>
        </authorList>
    </citation>
    <scope>NUCLEOTIDE SEQUENCE</scope>
</reference>
<evidence type="ECO:0000256" key="7">
    <source>
        <dbReference type="ARBA" id="ARBA00022692"/>
    </source>
</evidence>
<feature type="transmembrane region" description="Helical" evidence="16">
    <location>
        <begin position="6"/>
        <end position="24"/>
    </location>
</feature>
<feature type="transmembrane region" description="Helical" evidence="16">
    <location>
        <begin position="31"/>
        <end position="48"/>
    </location>
</feature>
<keyword evidence="12 17" id="KW-0496">Mitochondrion</keyword>
<dbReference type="GO" id="GO:0008137">
    <property type="term" value="F:NADH dehydrogenase (ubiquinone) activity"/>
    <property type="evidence" value="ECO:0007669"/>
    <property type="project" value="UniProtKB-EC"/>
</dbReference>
<dbReference type="GO" id="GO:0031966">
    <property type="term" value="C:mitochondrial membrane"/>
    <property type="evidence" value="ECO:0007669"/>
    <property type="project" value="UniProtKB-SubCell"/>
</dbReference>
<comment type="similarity">
    <text evidence="2">Belongs to the complex I subunit 6 family.</text>
</comment>
<dbReference type="RefSeq" id="YP_009434334.1">
    <property type="nucleotide sequence ID" value="NC_036054.1"/>
</dbReference>
<evidence type="ECO:0000256" key="12">
    <source>
        <dbReference type="ARBA" id="ARBA00023128"/>
    </source>
</evidence>
<keyword evidence="5" id="KW-0813">Transport</keyword>
<geneLocation type="mitochondrion" evidence="17"/>
<keyword evidence="6" id="KW-0679">Respiratory chain</keyword>
<sequence length="167" mass="18269">MFMMNYLLNFVSIFVVFSVVSLGVTFAPYQGVIALMGASFFCCVLMVLMDRTFIALVMYIVYLGGLIVVFGYCVSVEKDKESLASAGGHKYIIVFFIASLVYLCNGFGGLLVYPSWDGLLCLETNGCGVLYYIGGVGLMVCSWGLLVVLFSVLVILSWGRLGGFRPF</sequence>
<keyword evidence="13 16" id="KW-0472">Membrane</keyword>
<evidence type="ECO:0000256" key="15">
    <source>
        <dbReference type="ARBA" id="ARBA00049551"/>
    </source>
</evidence>
<evidence type="ECO:0000256" key="10">
    <source>
        <dbReference type="ARBA" id="ARBA00022989"/>
    </source>
</evidence>
<dbReference type="InterPro" id="IPR050269">
    <property type="entry name" value="ComplexI_Subunit6"/>
</dbReference>
<keyword evidence="11" id="KW-0520">NAD</keyword>
<evidence type="ECO:0000256" key="16">
    <source>
        <dbReference type="SAM" id="Phobius"/>
    </source>
</evidence>
<dbReference type="GeneID" id="34725668"/>
<dbReference type="EMBL" id="KY496324">
    <property type="protein sequence ID" value="ASZ83532.1"/>
    <property type="molecule type" value="Genomic_DNA"/>
</dbReference>
<dbReference type="PANTHER" id="PTHR11435:SF1">
    <property type="entry name" value="NADH-UBIQUINONE OXIDOREDUCTASE CHAIN 6"/>
    <property type="match status" value="1"/>
</dbReference>
<name>A0A343JZI1_LATCO</name>
<keyword evidence="8" id="KW-1278">Translocase</keyword>
<keyword evidence="9" id="KW-0249">Electron transport</keyword>
<protein>
    <recommendedName>
        <fullName evidence="4">NADH-ubiquinone oxidoreductase chain 6</fullName>
        <ecNumber evidence="3">7.1.1.2</ecNumber>
    </recommendedName>
    <alternativeName>
        <fullName evidence="14">NADH dehydrogenase subunit 6</fullName>
    </alternativeName>
</protein>
<gene>
    <name evidence="17" type="primary">ND6</name>
    <name evidence="17" type="ORF">LaCoMp012</name>
</gene>
<accession>A0A343JZI1</accession>
<evidence type="ECO:0000256" key="14">
    <source>
        <dbReference type="ARBA" id="ARBA00031019"/>
    </source>
</evidence>
<comment type="catalytic activity">
    <reaction evidence="15">
        <text>a ubiquinone + NADH + 5 H(+)(in) = a ubiquinol + NAD(+) + 4 H(+)(out)</text>
        <dbReference type="Rhea" id="RHEA:29091"/>
        <dbReference type="Rhea" id="RHEA-COMP:9565"/>
        <dbReference type="Rhea" id="RHEA-COMP:9566"/>
        <dbReference type="ChEBI" id="CHEBI:15378"/>
        <dbReference type="ChEBI" id="CHEBI:16389"/>
        <dbReference type="ChEBI" id="CHEBI:17976"/>
        <dbReference type="ChEBI" id="CHEBI:57540"/>
        <dbReference type="ChEBI" id="CHEBI:57945"/>
        <dbReference type="EC" id="7.1.1.2"/>
    </reaction>
</comment>
<feature type="transmembrane region" description="Helical" evidence="16">
    <location>
        <begin position="91"/>
        <end position="113"/>
    </location>
</feature>
<evidence type="ECO:0000256" key="11">
    <source>
        <dbReference type="ARBA" id="ARBA00023027"/>
    </source>
</evidence>